<keyword evidence="4" id="KW-1185">Reference proteome</keyword>
<feature type="transmembrane region" description="Helical" evidence="1">
    <location>
        <begin position="85"/>
        <end position="105"/>
    </location>
</feature>
<organism evidence="3 4">
    <name type="scientific">Coprinopsis marcescibilis</name>
    <name type="common">Agaric fungus</name>
    <name type="synonym">Psathyrella marcescibilis</name>
    <dbReference type="NCBI Taxonomy" id="230819"/>
    <lineage>
        <taxon>Eukaryota</taxon>
        <taxon>Fungi</taxon>
        <taxon>Dikarya</taxon>
        <taxon>Basidiomycota</taxon>
        <taxon>Agaricomycotina</taxon>
        <taxon>Agaricomycetes</taxon>
        <taxon>Agaricomycetidae</taxon>
        <taxon>Agaricales</taxon>
        <taxon>Agaricineae</taxon>
        <taxon>Psathyrellaceae</taxon>
        <taxon>Coprinopsis</taxon>
    </lineage>
</organism>
<name>A0A5C3KWF1_COPMA</name>
<accession>A0A5C3KWF1</accession>
<feature type="transmembrane region" description="Helical" evidence="1">
    <location>
        <begin position="174"/>
        <end position="193"/>
    </location>
</feature>
<keyword evidence="1" id="KW-0472">Membrane</keyword>
<feature type="transmembrane region" description="Helical" evidence="1">
    <location>
        <begin position="117"/>
        <end position="139"/>
    </location>
</feature>
<dbReference type="Pfam" id="PF20151">
    <property type="entry name" value="DUF6533"/>
    <property type="match status" value="1"/>
</dbReference>
<evidence type="ECO:0000313" key="3">
    <source>
        <dbReference type="EMBL" id="TFK24540.1"/>
    </source>
</evidence>
<dbReference type="Proteomes" id="UP000307440">
    <property type="component" value="Unassembled WGS sequence"/>
</dbReference>
<evidence type="ECO:0000313" key="4">
    <source>
        <dbReference type="Proteomes" id="UP000307440"/>
    </source>
</evidence>
<protein>
    <recommendedName>
        <fullName evidence="2">DUF6533 domain-containing protein</fullName>
    </recommendedName>
</protein>
<dbReference type="InterPro" id="IPR045340">
    <property type="entry name" value="DUF6533"/>
</dbReference>
<sequence>MDPAQINALRTSIVITKFSYVIAASILFWDIALTFRVEVATVWKSKKTLGTTLFFINRYLAPASAILDLYAQVIHDPGISFCRNYYFVSTVLTATAVGTVEAILVMRTHALYRNRRLLYLLSFLAFISAGGMLVLWLIILTKYAQYGLAAKLGLSGCTVTCSSESRSMCVYLSIAFWSQFTFFETVVFAMTAWKSFVFYKRSQSTQARRLLTVLFIDGMVYYFIIIGAAGLNFFVWIFNPGSSSSAVGILKSLQATIASRLLLNIRGMLESATDETPSHGDGAQLTEYSRRGPYNLQVHVTSTVTSTVEQDTLELNTLRSQRRTKRYVCSRP</sequence>
<evidence type="ECO:0000259" key="2">
    <source>
        <dbReference type="Pfam" id="PF20151"/>
    </source>
</evidence>
<feature type="domain" description="DUF6533" evidence="2">
    <location>
        <begin position="19"/>
        <end position="62"/>
    </location>
</feature>
<feature type="transmembrane region" description="Helical" evidence="1">
    <location>
        <begin position="214"/>
        <end position="238"/>
    </location>
</feature>
<dbReference type="AlphaFoldDB" id="A0A5C3KWF1"/>
<evidence type="ECO:0000256" key="1">
    <source>
        <dbReference type="SAM" id="Phobius"/>
    </source>
</evidence>
<gene>
    <name evidence="3" type="ORF">FA15DRAFT_669522</name>
</gene>
<proteinExistence type="predicted"/>
<dbReference type="OrthoDB" id="3354157at2759"/>
<keyword evidence="1" id="KW-0812">Transmembrane</keyword>
<keyword evidence="1" id="KW-1133">Transmembrane helix</keyword>
<reference evidence="3 4" key="1">
    <citation type="journal article" date="2019" name="Nat. Ecol. Evol.">
        <title>Megaphylogeny resolves global patterns of mushroom evolution.</title>
        <authorList>
            <person name="Varga T."/>
            <person name="Krizsan K."/>
            <person name="Foldi C."/>
            <person name="Dima B."/>
            <person name="Sanchez-Garcia M."/>
            <person name="Sanchez-Ramirez S."/>
            <person name="Szollosi G.J."/>
            <person name="Szarkandi J.G."/>
            <person name="Papp V."/>
            <person name="Albert L."/>
            <person name="Andreopoulos W."/>
            <person name="Angelini C."/>
            <person name="Antonin V."/>
            <person name="Barry K.W."/>
            <person name="Bougher N.L."/>
            <person name="Buchanan P."/>
            <person name="Buyck B."/>
            <person name="Bense V."/>
            <person name="Catcheside P."/>
            <person name="Chovatia M."/>
            <person name="Cooper J."/>
            <person name="Damon W."/>
            <person name="Desjardin D."/>
            <person name="Finy P."/>
            <person name="Geml J."/>
            <person name="Haridas S."/>
            <person name="Hughes K."/>
            <person name="Justo A."/>
            <person name="Karasinski D."/>
            <person name="Kautmanova I."/>
            <person name="Kiss B."/>
            <person name="Kocsube S."/>
            <person name="Kotiranta H."/>
            <person name="LaButti K.M."/>
            <person name="Lechner B.E."/>
            <person name="Liimatainen K."/>
            <person name="Lipzen A."/>
            <person name="Lukacs Z."/>
            <person name="Mihaltcheva S."/>
            <person name="Morgado L.N."/>
            <person name="Niskanen T."/>
            <person name="Noordeloos M.E."/>
            <person name="Ohm R.A."/>
            <person name="Ortiz-Santana B."/>
            <person name="Ovrebo C."/>
            <person name="Racz N."/>
            <person name="Riley R."/>
            <person name="Savchenko A."/>
            <person name="Shiryaev A."/>
            <person name="Soop K."/>
            <person name="Spirin V."/>
            <person name="Szebenyi C."/>
            <person name="Tomsovsky M."/>
            <person name="Tulloss R.E."/>
            <person name="Uehling J."/>
            <person name="Grigoriev I.V."/>
            <person name="Vagvolgyi C."/>
            <person name="Papp T."/>
            <person name="Martin F.M."/>
            <person name="Miettinen O."/>
            <person name="Hibbett D.S."/>
            <person name="Nagy L.G."/>
        </authorList>
    </citation>
    <scope>NUCLEOTIDE SEQUENCE [LARGE SCALE GENOMIC DNA]</scope>
    <source>
        <strain evidence="3 4">CBS 121175</strain>
    </source>
</reference>
<dbReference type="EMBL" id="ML210199">
    <property type="protein sequence ID" value="TFK24540.1"/>
    <property type="molecule type" value="Genomic_DNA"/>
</dbReference>
<feature type="transmembrane region" description="Helical" evidence="1">
    <location>
        <begin position="20"/>
        <end position="43"/>
    </location>
</feature>